<dbReference type="InterPro" id="IPR036278">
    <property type="entry name" value="Sialidase_sf"/>
</dbReference>
<organism evidence="1 2">
    <name type="scientific">Shewanella corallii</name>
    <dbReference type="NCBI Taxonomy" id="560080"/>
    <lineage>
        <taxon>Bacteria</taxon>
        <taxon>Pseudomonadati</taxon>
        <taxon>Pseudomonadota</taxon>
        <taxon>Gammaproteobacteria</taxon>
        <taxon>Alteromonadales</taxon>
        <taxon>Shewanellaceae</taxon>
        <taxon>Shewanella</taxon>
    </lineage>
</organism>
<sequence length="308" mass="34673">MKLQSVACIWDKGEHNAFTDLCRFKGQFYCIFREASAHVSDEADLRILRSDDGVDWHSIALLKMPGKDLRDGKLLAQEDRLLVYGAAVDRSDSADPHNCLESWVWQSTDGVDFSEPEITVSDNNYWLWRVRQAQDESGFYGVAYRGGPEGDVRLYQSDNGLDFECTVAPLNSSGYVNEADMLFEDGKAEILLRRDPVWGPEFTGLLGTADAPYQEWNWLELSCRIGGPVMFEWQSRLFAVVRLYDDNVRTSIVEIDRVSGKITEHLTLPSGGDTSYAGVVLEGNSLYISYYSSHEGKTNIYFAKVALA</sequence>
<dbReference type="Gene3D" id="2.120.10.10">
    <property type="match status" value="1"/>
</dbReference>
<keyword evidence="2" id="KW-1185">Reference proteome</keyword>
<accession>A0ABT0NAX8</accession>
<dbReference type="SUPFAM" id="SSF50939">
    <property type="entry name" value="Sialidases"/>
    <property type="match status" value="1"/>
</dbReference>
<dbReference type="EMBL" id="JAKIKT010000007">
    <property type="protein sequence ID" value="MCL2915584.1"/>
    <property type="molecule type" value="Genomic_DNA"/>
</dbReference>
<reference evidence="1 2" key="1">
    <citation type="submission" date="2022-01" db="EMBL/GenBank/DDBJ databases">
        <title>Whole genome-based taxonomy of the Shewanellaceae.</title>
        <authorList>
            <person name="Martin-Rodriguez A.J."/>
        </authorList>
    </citation>
    <scope>NUCLEOTIDE SEQUENCE [LARGE SCALE GENOMIC DNA]</scope>
    <source>
        <strain evidence="1 2">DSM 21332</strain>
    </source>
</reference>
<dbReference type="Proteomes" id="UP001202831">
    <property type="component" value="Unassembled WGS sequence"/>
</dbReference>
<protein>
    <submittedName>
        <fullName evidence="1">Exo-alpha-sialidase</fullName>
    </submittedName>
</protein>
<evidence type="ECO:0000313" key="1">
    <source>
        <dbReference type="EMBL" id="MCL2915584.1"/>
    </source>
</evidence>
<proteinExistence type="predicted"/>
<gene>
    <name evidence="1" type="ORF">L2725_17655</name>
</gene>
<name>A0ABT0NAX8_9GAMM</name>
<comment type="caution">
    <text evidence="1">The sequence shown here is derived from an EMBL/GenBank/DDBJ whole genome shotgun (WGS) entry which is preliminary data.</text>
</comment>
<dbReference type="RefSeq" id="WP_249250171.1">
    <property type="nucleotide sequence ID" value="NZ_JAKIKT010000007.1"/>
</dbReference>
<evidence type="ECO:0000313" key="2">
    <source>
        <dbReference type="Proteomes" id="UP001202831"/>
    </source>
</evidence>